<dbReference type="FunCoup" id="A0LPD5">
    <property type="interactions" value="240"/>
</dbReference>
<proteinExistence type="inferred from homology"/>
<dbReference type="Proteomes" id="UP000001784">
    <property type="component" value="Chromosome"/>
</dbReference>
<evidence type="ECO:0000256" key="2">
    <source>
        <dbReference type="SAM" id="Coils"/>
    </source>
</evidence>
<dbReference type="OrthoDB" id="5420308at2"/>
<sequence>MGIMTRFVRLCKADIHGVMDQMEDKGLLLKQHLRDMREELDRKDARMAGMLALREETEREREERSREHEALERDLGLAVAKEKDDIARTLIRKMKPLALHRDELERHVQALDRDIAQFRTVLDEQRLMYEQLRLKASEHLRRAERQEWEKAVAGAIPHGLCSEPSEAEVELELMRRKAGVKGGKEE</sequence>
<dbReference type="EMBL" id="CP000478">
    <property type="protein sequence ID" value="ABK19287.1"/>
    <property type="molecule type" value="Genomic_DNA"/>
</dbReference>
<evidence type="ECO:0000313" key="4">
    <source>
        <dbReference type="Proteomes" id="UP000001784"/>
    </source>
</evidence>
<dbReference type="Pfam" id="PF04012">
    <property type="entry name" value="PspA_IM30"/>
    <property type="match status" value="1"/>
</dbReference>
<dbReference type="RefSeq" id="WP_011700412.1">
    <property type="nucleotide sequence ID" value="NC_008554.1"/>
</dbReference>
<dbReference type="InParanoid" id="A0LPD5"/>
<comment type="similarity">
    <text evidence="1">Belongs to the PspA/Vipp/IM30 family.</text>
</comment>
<feature type="coiled-coil region" evidence="2">
    <location>
        <begin position="101"/>
        <end position="149"/>
    </location>
</feature>
<evidence type="ECO:0000313" key="3">
    <source>
        <dbReference type="EMBL" id="ABK19287.1"/>
    </source>
</evidence>
<keyword evidence="4" id="KW-1185">Reference proteome</keyword>
<accession>A0LPD5</accession>
<name>A0LPD5_SYNFM</name>
<protein>
    <submittedName>
        <fullName evidence="3">Phage shock protein A, PspA</fullName>
    </submittedName>
</protein>
<evidence type="ECO:0000256" key="1">
    <source>
        <dbReference type="ARBA" id="ARBA00043985"/>
    </source>
</evidence>
<reference evidence="3 4" key="1">
    <citation type="submission" date="2006-10" db="EMBL/GenBank/DDBJ databases">
        <title>Complete sequence of Syntrophobacter fumaroxidans MPOB.</title>
        <authorList>
            <consortium name="US DOE Joint Genome Institute"/>
            <person name="Copeland A."/>
            <person name="Lucas S."/>
            <person name="Lapidus A."/>
            <person name="Barry K."/>
            <person name="Detter J.C."/>
            <person name="Glavina del Rio T."/>
            <person name="Hammon N."/>
            <person name="Israni S."/>
            <person name="Pitluck S."/>
            <person name="Goltsman E.G."/>
            <person name="Martinez M."/>
            <person name="Schmutz J."/>
            <person name="Larimer F."/>
            <person name="Land M."/>
            <person name="Hauser L."/>
            <person name="Kyrpides N."/>
            <person name="Kim E."/>
            <person name="Boone D.R."/>
            <person name="Brockman F."/>
            <person name="Culley D."/>
            <person name="Ferry J."/>
            <person name="Gunsalus R."/>
            <person name="McInerney M.J."/>
            <person name="Morrison M."/>
            <person name="Plugge C."/>
            <person name="Rohlin L."/>
            <person name="Scholten J."/>
            <person name="Sieber J."/>
            <person name="Stams A.J.M."/>
            <person name="Worm P."/>
            <person name="Henstra A.M."/>
            <person name="Richardson P."/>
        </authorList>
    </citation>
    <scope>NUCLEOTIDE SEQUENCE [LARGE SCALE GENOMIC DNA]</scope>
    <source>
        <strain evidence="4">DSM 10017 / MPOB</strain>
    </source>
</reference>
<dbReference type="STRING" id="335543.Sfum_3617"/>
<keyword evidence="2" id="KW-0175">Coiled coil</keyword>
<gene>
    <name evidence="3" type="ordered locus">Sfum_3617</name>
</gene>
<dbReference type="HOGENOM" id="CLU_1453729_0_0_7"/>
<dbReference type="InterPro" id="IPR007157">
    <property type="entry name" value="PspA_VIPP1"/>
</dbReference>
<organism evidence="3 4">
    <name type="scientific">Syntrophobacter fumaroxidans (strain DSM 10017 / MPOB)</name>
    <dbReference type="NCBI Taxonomy" id="335543"/>
    <lineage>
        <taxon>Bacteria</taxon>
        <taxon>Pseudomonadati</taxon>
        <taxon>Thermodesulfobacteriota</taxon>
        <taxon>Syntrophobacteria</taxon>
        <taxon>Syntrophobacterales</taxon>
        <taxon>Syntrophobacteraceae</taxon>
        <taxon>Syntrophobacter</taxon>
    </lineage>
</organism>
<dbReference type="KEGG" id="sfu:Sfum_3617"/>
<dbReference type="eggNOG" id="COG1842">
    <property type="taxonomic scope" value="Bacteria"/>
</dbReference>
<dbReference type="AlphaFoldDB" id="A0LPD5"/>